<reference evidence="6 7" key="2">
    <citation type="submission" date="2010-03" db="EMBL/GenBank/DDBJ databases">
        <authorList>
            <person name="Pajon A."/>
        </authorList>
    </citation>
    <scope>NUCLEOTIDE SEQUENCE [LARGE SCALE GENOMIC DNA]</scope>
    <source>
        <strain evidence="6 7">SGP1</strain>
    </source>
</reference>
<reference evidence="7" key="1">
    <citation type="submission" date="2010-03" db="EMBL/GenBank/DDBJ databases">
        <title>The genome sequence of Synergistetes sp. SGP1.</title>
        <authorList>
            <consortium name="metaHIT consortium -- http://www.metahit.eu/"/>
            <person name="Pajon A."/>
            <person name="Turner K."/>
            <person name="Parkhill J."/>
            <person name="Wade W."/>
            <person name="Vartoukian S."/>
        </authorList>
    </citation>
    <scope>NUCLEOTIDE SEQUENCE [LARGE SCALE GENOMIC DNA]</scope>
    <source>
        <strain evidence="7">SGP1</strain>
    </source>
</reference>
<dbReference type="GO" id="GO:0009424">
    <property type="term" value="C:bacterial-type flagellum hook"/>
    <property type="evidence" value="ECO:0007669"/>
    <property type="project" value="InterPro"/>
</dbReference>
<dbReference type="Pfam" id="PF00669">
    <property type="entry name" value="Flagellin_N"/>
    <property type="match status" value="1"/>
</dbReference>
<evidence type="ECO:0000259" key="4">
    <source>
        <dbReference type="Pfam" id="PF00669"/>
    </source>
</evidence>
<comment type="similarity">
    <text evidence="2">Belongs to the bacterial flagellin family.</text>
</comment>
<dbReference type="PANTHER" id="PTHR42792:SF1">
    <property type="entry name" value="FLAGELLAR HOOK-ASSOCIATED PROTEIN 3"/>
    <property type="match status" value="1"/>
</dbReference>
<dbReference type="EMBL" id="FP929056">
    <property type="protein sequence ID" value="CBL27635.1"/>
    <property type="molecule type" value="Genomic_DNA"/>
</dbReference>
<keyword evidence="6" id="KW-0966">Cell projection</keyword>
<protein>
    <submittedName>
        <fullName evidence="6">Flagellin and related hook-associated proteins</fullName>
    </submittedName>
</protein>
<sequence length="1319" mass="141752">MYSRATSVGSYKTLLSSLQGNYRNIQNLQKQLATLKKYSNLSENPSAISRALELQSAIGANEDYKENGENAVALLKHAEGVLDQVLNAAKAIRTLVIQAGDAALSKSDREIIAKQIEANRQTILDALNTKVAGQYLFGGTSTGEAPFVLNADGTLTYRGTDERIKYALSNVLTGDVSFTGSEVLPNKEKAYFVCSHYVPLDWQWKGREEKVQITVGNRTISVFIPERWIDEVATGKTKPTDYNQFRDPGEVSGISLDDLAALVNRSLEEQGADMLVRASVEKDLASGRQQMVIKSHTGEKVGITGWPTTDYTPMPQSIAGIQFKKTGTTAGGNLKVETPNWNASLLGGTADISLSGLKDKALTVVTTAKDGTQEKKTYTFAADPANVKALLDELNTAGVLPAGVTASSRNGKLVLTSADGKSIRVDGTAAEQLFGAARRSEAAKYSGLMGKASVLGWRDDSLGKGITVNVDGKDYDFEFAGMRSISDLVAEINKKIPVDAGDVPVASVVAGRLVLQSSRGQVTVKDHGAAGGVQQLFGEAGPVKSSTSSLSVKVGDKLSVTVYVNEGDTLTDVAEKLNAIEGVYSRTSADADQLVAVAKRVGELPADSLSTNAAAESLHYPSLTITGSGGALALFDFTFAEDAETGEQRGVIASKPQTRPVDHSHMDVFDVLGMETALKSVEFENGRTLKVGQLKDPTKPYDPKTNPYQGKPLHWRVMSGGHTADITLNPGEYTMDDLAARIRNAGAGWLDVTVDVYNKDGRSEDGTESGLGTSYNGEKATQRLVIRGLKGEQVLFLDMNDQHYADEMGLSTSLRTTPDMGVKSIVFPEAPCVDDELGVKVRVQMNCGKTYDVNITKKAVVDPATGEVDRVKVMREIVNQVNAQEGANVMGLTVPVDKNGAEIPHSASIHFLSGEPFSVVDLPFSDPEWSDYAGGIAAQLGIHGGVSANLKRTEAPMKDGQKFGASGVLRFESLGRSVTIDVSENDTVKDVMDRLRSQAKDWLYVNYFDAHLGQEGRQSGDYPILSIAAKDGSAVNVVDVKGTIAKKHLGLSTGIQGEKDVSGMEWSVGETEGSVFSITVAGYTHTIDMTAMRDVNGNGKMDAKDLVATINARMQDYDVKAELNDEGRLVLWSPRGYSIRAEVTKVKADGTPMTTAGDRTAEFFGGTASEVKTCYRGGYKLDDPANTRKPQGIFVQNTTNRSGANERKQNGYEMFGDVTAAVRAGNRTGLSEVMLPRIDAFIDNVLSVLSSNGAMQNRYKANMDRLTTENTLLTETHDELATVDPAEIATQLMMANYVYQSNLAVIAQLIQPSLLDFIR</sequence>
<evidence type="ECO:0000259" key="5">
    <source>
        <dbReference type="Pfam" id="PF00700"/>
    </source>
</evidence>
<gene>
    <name evidence="6" type="ORF">SY1_00340</name>
</gene>
<dbReference type="Proteomes" id="UP000008957">
    <property type="component" value="Chromosome"/>
</dbReference>
<dbReference type="Pfam" id="PF00700">
    <property type="entry name" value="Flagellin_C"/>
    <property type="match status" value="1"/>
</dbReference>
<evidence type="ECO:0000256" key="2">
    <source>
        <dbReference type="ARBA" id="ARBA00005709"/>
    </source>
</evidence>
<name>A0AB94IV61_9BACT</name>
<evidence type="ECO:0000256" key="3">
    <source>
        <dbReference type="ARBA" id="ARBA00023143"/>
    </source>
</evidence>
<dbReference type="SUPFAM" id="SSF64518">
    <property type="entry name" value="Phase 1 flagellin"/>
    <property type="match status" value="2"/>
</dbReference>
<dbReference type="InterPro" id="IPR018247">
    <property type="entry name" value="EF_Hand_1_Ca_BS"/>
</dbReference>
<comment type="subcellular location">
    <subcellularLocation>
        <location evidence="1">Bacterial flagellum</location>
    </subcellularLocation>
</comment>
<keyword evidence="6" id="KW-0969">Cilium</keyword>
<dbReference type="GO" id="GO:0005198">
    <property type="term" value="F:structural molecule activity"/>
    <property type="evidence" value="ECO:0007669"/>
    <property type="project" value="InterPro"/>
</dbReference>
<dbReference type="Gene3D" id="1.20.1330.10">
    <property type="entry name" value="f41 fragment of flagellin, N-terminal domain"/>
    <property type="match status" value="2"/>
</dbReference>
<feature type="domain" description="Flagellin N-terminal" evidence="4">
    <location>
        <begin position="12"/>
        <end position="142"/>
    </location>
</feature>
<dbReference type="PANTHER" id="PTHR42792">
    <property type="entry name" value="FLAGELLIN"/>
    <property type="match status" value="1"/>
</dbReference>
<dbReference type="InterPro" id="IPR001492">
    <property type="entry name" value="Flagellin"/>
</dbReference>
<evidence type="ECO:0000313" key="6">
    <source>
        <dbReference type="EMBL" id="CBL27635.1"/>
    </source>
</evidence>
<dbReference type="InterPro" id="IPR046358">
    <property type="entry name" value="Flagellin_C"/>
</dbReference>
<dbReference type="GO" id="GO:0071973">
    <property type="term" value="P:bacterial-type flagellum-dependent cell motility"/>
    <property type="evidence" value="ECO:0007669"/>
    <property type="project" value="InterPro"/>
</dbReference>
<keyword evidence="3" id="KW-0975">Bacterial flagellum</keyword>
<proteinExistence type="inferred from homology"/>
<keyword evidence="6" id="KW-0282">Flagellum</keyword>
<organism evidence="6 7">
    <name type="scientific">Fretibacterium fastidiosum</name>
    <dbReference type="NCBI Taxonomy" id="651822"/>
    <lineage>
        <taxon>Bacteria</taxon>
        <taxon>Thermotogati</taxon>
        <taxon>Synergistota</taxon>
        <taxon>Synergistia</taxon>
        <taxon>Synergistales</taxon>
        <taxon>Aminobacteriaceae</taxon>
        <taxon>Fretibacterium</taxon>
    </lineage>
</organism>
<dbReference type="KEGG" id="sbr:SY1_00340"/>
<evidence type="ECO:0000256" key="1">
    <source>
        <dbReference type="ARBA" id="ARBA00004365"/>
    </source>
</evidence>
<accession>A0AB94IV61</accession>
<evidence type="ECO:0000313" key="7">
    <source>
        <dbReference type="Proteomes" id="UP000008957"/>
    </source>
</evidence>
<feature type="domain" description="Flagellin C-terminal" evidence="5">
    <location>
        <begin position="1238"/>
        <end position="1317"/>
    </location>
</feature>
<dbReference type="InterPro" id="IPR001029">
    <property type="entry name" value="Flagellin_N"/>
</dbReference>
<dbReference type="InterPro" id="IPR013384">
    <property type="entry name" value="Flagell_FlgL"/>
</dbReference>
<dbReference type="NCBIfam" id="TIGR02550">
    <property type="entry name" value="flagell_flgL"/>
    <property type="match status" value="1"/>
</dbReference>
<keyword evidence="7" id="KW-1185">Reference proteome</keyword>
<dbReference type="RefSeq" id="WP_015555782.1">
    <property type="nucleotide sequence ID" value="NC_021038.1"/>
</dbReference>
<dbReference type="PROSITE" id="PS00018">
    <property type="entry name" value="EF_HAND_1"/>
    <property type="match status" value="1"/>
</dbReference>